<dbReference type="GO" id="GO:0051301">
    <property type="term" value="P:cell division"/>
    <property type="evidence" value="ECO:0007669"/>
    <property type="project" value="UniProtKB-KW"/>
</dbReference>
<evidence type="ECO:0000256" key="6">
    <source>
        <dbReference type="ARBA" id="ARBA00023306"/>
    </source>
</evidence>
<evidence type="ECO:0000256" key="3">
    <source>
        <dbReference type="ARBA" id="ARBA00022776"/>
    </source>
</evidence>
<organism evidence="9 10">
    <name type="scientific">Mesorhabditis spiculigera</name>
    <dbReference type="NCBI Taxonomy" id="96644"/>
    <lineage>
        <taxon>Eukaryota</taxon>
        <taxon>Metazoa</taxon>
        <taxon>Ecdysozoa</taxon>
        <taxon>Nematoda</taxon>
        <taxon>Chromadorea</taxon>
        <taxon>Rhabditida</taxon>
        <taxon>Rhabditina</taxon>
        <taxon>Rhabditomorpha</taxon>
        <taxon>Rhabditoidea</taxon>
        <taxon>Rhabditidae</taxon>
        <taxon>Mesorhabditinae</taxon>
        <taxon>Mesorhabditis</taxon>
    </lineage>
</organism>
<evidence type="ECO:0000256" key="5">
    <source>
        <dbReference type="ARBA" id="ARBA00023242"/>
    </source>
</evidence>
<keyword evidence="6" id="KW-0131">Cell cycle</keyword>
<gene>
    <name evidence="9" type="ORF">MSPICULIGERA_LOCUS11740</name>
</gene>
<dbReference type="Proteomes" id="UP001177023">
    <property type="component" value="Unassembled WGS sequence"/>
</dbReference>
<feature type="non-terminal residue" evidence="9">
    <location>
        <position position="952"/>
    </location>
</feature>
<evidence type="ECO:0000313" key="10">
    <source>
        <dbReference type="Proteomes" id="UP001177023"/>
    </source>
</evidence>
<accession>A0AA36CS04</accession>
<keyword evidence="4" id="KW-0226">DNA condensation</keyword>
<comment type="subcellular location">
    <subcellularLocation>
        <location evidence="1">Nucleus</location>
    </subcellularLocation>
</comment>
<dbReference type="GO" id="GO:0000779">
    <property type="term" value="C:condensed chromosome, centromeric region"/>
    <property type="evidence" value="ECO:0007669"/>
    <property type="project" value="TreeGrafter"/>
</dbReference>
<dbReference type="GO" id="GO:0005634">
    <property type="term" value="C:nucleus"/>
    <property type="evidence" value="ECO:0007669"/>
    <property type="project" value="UniProtKB-SubCell"/>
</dbReference>
<dbReference type="EMBL" id="CATQJA010002618">
    <property type="protein sequence ID" value="CAJ0573381.1"/>
    <property type="molecule type" value="Genomic_DNA"/>
</dbReference>
<evidence type="ECO:0000256" key="4">
    <source>
        <dbReference type="ARBA" id="ARBA00023067"/>
    </source>
</evidence>
<proteinExistence type="predicted"/>
<protein>
    <recommendedName>
        <fullName evidence="8">Condensin complex subunit 1 C-terminal domain-containing protein</fullName>
    </recommendedName>
</protein>
<dbReference type="GO" id="GO:0042393">
    <property type="term" value="F:histone binding"/>
    <property type="evidence" value="ECO:0007669"/>
    <property type="project" value="TreeGrafter"/>
</dbReference>
<dbReference type="InterPro" id="IPR032682">
    <property type="entry name" value="Cnd1_C"/>
</dbReference>
<dbReference type="AlphaFoldDB" id="A0AA36CS04"/>
<sequence length="952" mass="108970">MSSFLKNNVYGHDFSWKANTSHLQKLLAEREALVANDPDFDPQRRAEAYVERHHDLVRSNLVTGFATVDWGSHEEPLDEDDDFSDDVIAGWPAFLFQAAAGTGDFHDLIGSIVRLLKLGVFKELGWDLADYNMEDPTEQNKLVDVIMEYACDRCMKERLISENMLPTNDMLKEERRADWLDKLRKCNDSIAYMQTKLHAASALSDSLQSALRGALHGDAAELKEAINFIIECKNFEICDSDKVIRQVFALIWRNNVDIQKEVVNAARKMLISQNEQSDVADPATARKMLQVLKGTKKVEYNCVSEVIERMLRQYPDDVGSGVTDYLTMPVDEKEAKDIIRLRESSCRIPYNDGLWATLETFCVERFLDMDYEEFATVLRDTFTCQFNVCAQPGRACSQLIGTMIWYCQRASKVLTFYEAEHSKMSKKNDTSSAKAKLVWAKLDHFRLLQDKLLERTMYASGELAQHIHIYVDQTFTRELKRMQKIIDSDGRTTQSLSLEEYVDMQKKVRIKGGKRPTDDQLAREYEEPETGIPQMPVRVLLPWEADSARRQGIFEIFHDKVLKANDANDQEFSIAIDVANAQLMQQLHPSFILARVVPLVTYCIRAKGTSDKTRCQASTALAKMVPLCRHFAKKSSFLITLLMTAASDPTIRENLLVAMADIYEFVPIPFDNYQSELFNMCRDVDPLVRETALLVLLHVTTDGLVQNRSGVADVARCFVDTSQDVQAMARVFFQEFATKKNMVFNAMPDFLSRLTRNPKQIPFPAFQLIMTPLLEYLEPAENDDMVVRVVQRLEALDEESLERNELMPLYFVWVLNMVSKSEKSFSKIREHRKAVERFLHIPGFYDHLHTTLEQLKKVASPNAHYKTDVEQFIEETKQLYEKAVDHEITMKKASAFQKRARGQSGPKTTGSAKKETASNARAAGRRRVYLDEIEEDDEDAQPKTIDSDDSDD</sequence>
<dbReference type="GO" id="GO:0007076">
    <property type="term" value="P:mitotic chromosome condensation"/>
    <property type="evidence" value="ECO:0007669"/>
    <property type="project" value="InterPro"/>
</dbReference>
<feature type="domain" description="Condensin complex subunit 1 C-terminal" evidence="8">
    <location>
        <begin position="650"/>
        <end position="796"/>
    </location>
</feature>
<dbReference type="InterPro" id="IPR026971">
    <property type="entry name" value="CND1/NCAPD3"/>
</dbReference>
<keyword evidence="2" id="KW-0132">Cell division</keyword>
<feature type="region of interest" description="Disordered" evidence="7">
    <location>
        <begin position="895"/>
        <end position="952"/>
    </location>
</feature>
<evidence type="ECO:0000313" key="9">
    <source>
        <dbReference type="EMBL" id="CAJ0573381.1"/>
    </source>
</evidence>
<keyword evidence="3" id="KW-0498">Mitosis</keyword>
<evidence type="ECO:0000256" key="2">
    <source>
        <dbReference type="ARBA" id="ARBA00022618"/>
    </source>
</evidence>
<dbReference type="GO" id="GO:0000796">
    <property type="term" value="C:condensin complex"/>
    <property type="evidence" value="ECO:0007669"/>
    <property type="project" value="TreeGrafter"/>
</dbReference>
<dbReference type="Pfam" id="PF12717">
    <property type="entry name" value="Cnd1"/>
    <property type="match status" value="1"/>
</dbReference>
<dbReference type="GO" id="GO:0010032">
    <property type="term" value="P:meiotic chromosome condensation"/>
    <property type="evidence" value="ECO:0007669"/>
    <property type="project" value="TreeGrafter"/>
</dbReference>
<dbReference type="InterPro" id="IPR016024">
    <property type="entry name" value="ARM-type_fold"/>
</dbReference>
<dbReference type="InterPro" id="IPR011989">
    <property type="entry name" value="ARM-like"/>
</dbReference>
<evidence type="ECO:0000256" key="7">
    <source>
        <dbReference type="SAM" id="MobiDB-lite"/>
    </source>
</evidence>
<dbReference type="PANTHER" id="PTHR14222">
    <property type="entry name" value="CONDENSIN"/>
    <property type="match status" value="1"/>
</dbReference>
<evidence type="ECO:0000259" key="8">
    <source>
        <dbReference type="Pfam" id="PF12717"/>
    </source>
</evidence>
<reference evidence="9" key="1">
    <citation type="submission" date="2023-06" db="EMBL/GenBank/DDBJ databases">
        <authorList>
            <person name="Delattre M."/>
        </authorList>
    </citation>
    <scope>NUCLEOTIDE SEQUENCE</scope>
    <source>
        <strain evidence="9">AF72</strain>
    </source>
</reference>
<keyword evidence="5" id="KW-0539">Nucleus</keyword>
<comment type="caution">
    <text evidence="9">The sequence shown here is derived from an EMBL/GenBank/DDBJ whole genome shotgun (WGS) entry which is preliminary data.</text>
</comment>
<evidence type="ECO:0000256" key="1">
    <source>
        <dbReference type="ARBA" id="ARBA00004123"/>
    </source>
</evidence>
<name>A0AA36CS04_9BILA</name>
<dbReference type="PANTHER" id="PTHR14222:SF2">
    <property type="entry name" value="CONDENSIN COMPLEX SUBUNIT 1"/>
    <property type="match status" value="1"/>
</dbReference>
<dbReference type="Gene3D" id="1.25.10.10">
    <property type="entry name" value="Leucine-rich Repeat Variant"/>
    <property type="match status" value="1"/>
</dbReference>
<keyword evidence="10" id="KW-1185">Reference proteome</keyword>
<dbReference type="SUPFAM" id="SSF48371">
    <property type="entry name" value="ARM repeat"/>
    <property type="match status" value="1"/>
</dbReference>